<dbReference type="InterPro" id="IPR000182">
    <property type="entry name" value="GNAT_dom"/>
</dbReference>
<feature type="domain" description="N-acetyltransferase" evidence="2">
    <location>
        <begin position="65"/>
        <end position="202"/>
    </location>
</feature>
<dbReference type="Proteomes" id="UP001332243">
    <property type="component" value="Unassembled WGS sequence"/>
</dbReference>
<feature type="compositionally biased region" description="Basic and acidic residues" evidence="1">
    <location>
        <begin position="92"/>
        <end position="102"/>
    </location>
</feature>
<evidence type="ECO:0000313" key="4">
    <source>
        <dbReference type="Proteomes" id="UP001332243"/>
    </source>
</evidence>
<name>A0ABU7S3G7_9ACTN</name>
<evidence type="ECO:0000256" key="1">
    <source>
        <dbReference type="SAM" id="MobiDB-lite"/>
    </source>
</evidence>
<feature type="region of interest" description="Disordered" evidence="1">
    <location>
        <begin position="74"/>
        <end position="104"/>
    </location>
</feature>
<sequence>MVEVRRAVVADASELVRLRGLMLADMHGRVPEPGPWQHLAAQTLRRRLDDGSLAAFVVDRGTVDGDGSVLTADRGIAGDGDGSTLTPNRSAPVRDDLVRSGDHAGPAPGGLVACAVGVIETRLGDPTNPSGESGYVFNVATESGYRRRGYARACVARLLDWYRRRGIPVVDLRATPDGEALYRSLGFVSSATPVLRLDNRIR</sequence>
<evidence type="ECO:0000313" key="3">
    <source>
        <dbReference type="EMBL" id="MEE6263239.1"/>
    </source>
</evidence>
<dbReference type="Pfam" id="PF00583">
    <property type="entry name" value="Acetyltransf_1"/>
    <property type="match status" value="1"/>
</dbReference>
<dbReference type="RefSeq" id="WP_331218176.1">
    <property type="nucleotide sequence ID" value="NZ_JAZGQK010000035.1"/>
</dbReference>
<organism evidence="3 4">
    <name type="scientific">Plantactinospora sonchi</name>
    <dbReference type="NCBI Taxonomy" id="1544735"/>
    <lineage>
        <taxon>Bacteria</taxon>
        <taxon>Bacillati</taxon>
        <taxon>Actinomycetota</taxon>
        <taxon>Actinomycetes</taxon>
        <taxon>Micromonosporales</taxon>
        <taxon>Micromonosporaceae</taxon>
        <taxon>Plantactinospora</taxon>
    </lineage>
</organism>
<accession>A0ABU7S3G7</accession>
<dbReference type="SUPFAM" id="SSF55729">
    <property type="entry name" value="Acyl-CoA N-acyltransferases (Nat)"/>
    <property type="match status" value="1"/>
</dbReference>
<comment type="caution">
    <text evidence="3">The sequence shown here is derived from an EMBL/GenBank/DDBJ whole genome shotgun (WGS) entry which is preliminary data.</text>
</comment>
<evidence type="ECO:0000259" key="2">
    <source>
        <dbReference type="PROSITE" id="PS51186"/>
    </source>
</evidence>
<gene>
    <name evidence="3" type="ORF">V1633_32650</name>
</gene>
<protein>
    <submittedName>
        <fullName evidence="3">GNAT family N-acetyltransferase</fullName>
    </submittedName>
</protein>
<dbReference type="EMBL" id="JAZGQK010000035">
    <property type="protein sequence ID" value="MEE6263239.1"/>
    <property type="molecule type" value="Genomic_DNA"/>
</dbReference>
<dbReference type="InterPro" id="IPR016181">
    <property type="entry name" value="Acyl_CoA_acyltransferase"/>
</dbReference>
<dbReference type="CDD" id="cd04301">
    <property type="entry name" value="NAT_SF"/>
    <property type="match status" value="1"/>
</dbReference>
<dbReference type="Gene3D" id="3.40.630.30">
    <property type="match status" value="1"/>
</dbReference>
<dbReference type="PROSITE" id="PS51186">
    <property type="entry name" value="GNAT"/>
    <property type="match status" value="1"/>
</dbReference>
<reference evidence="3 4" key="1">
    <citation type="submission" date="2024-01" db="EMBL/GenBank/DDBJ databases">
        <title>Genome insights into Plantactinospora sonchi sp. nov.</title>
        <authorList>
            <person name="Wang L."/>
        </authorList>
    </citation>
    <scope>NUCLEOTIDE SEQUENCE [LARGE SCALE GENOMIC DNA]</scope>
    <source>
        <strain evidence="3 4">NEAU-QY2</strain>
    </source>
</reference>
<proteinExistence type="predicted"/>
<keyword evidence="4" id="KW-1185">Reference proteome</keyword>